<evidence type="ECO:0000313" key="7">
    <source>
        <dbReference type="EMBL" id="ANJ68126.1"/>
    </source>
</evidence>
<gene>
    <name evidence="7" type="ORF">A9404_12750</name>
</gene>
<keyword evidence="8" id="KW-1185">Reference proteome</keyword>
<evidence type="ECO:0000256" key="4">
    <source>
        <dbReference type="ARBA" id="ARBA00023136"/>
    </source>
</evidence>
<evidence type="ECO:0000313" key="8">
    <source>
        <dbReference type="Proteomes" id="UP000078596"/>
    </source>
</evidence>
<evidence type="ECO:0000256" key="5">
    <source>
        <dbReference type="SAM" id="Phobius"/>
    </source>
</evidence>
<dbReference type="KEGG" id="haz:A9404_12750"/>
<evidence type="ECO:0000256" key="1">
    <source>
        <dbReference type="ARBA" id="ARBA00004167"/>
    </source>
</evidence>
<dbReference type="GO" id="GO:0097347">
    <property type="term" value="C:TAM protein secretion complex"/>
    <property type="evidence" value="ECO:0007669"/>
    <property type="project" value="TreeGrafter"/>
</dbReference>
<dbReference type="Proteomes" id="UP000078596">
    <property type="component" value="Chromosome"/>
</dbReference>
<reference evidence="7 8" key="1">
    <citation type="submission" date="2016-06" db="EMBL/GenBank/DDBJ databases">
        <title>Insight into the functional genes involving in sulfur oxidation in Pearl River water.</title>
        <authorList>
            <person name="Luo J."/>
            <person name="Tan X."/>
            <person name="Lin W."/>
        </authorList>
    </citation>
    <scope>NUCLEOTIDE SEQUENCE [LARGE SCALE GENOMIC DNA]</scope>
    <source>
        <strain evidence="7 8">LS2</strain>
    </source>
</reference>
<dbReference type="EMBL" id="CP016027">
    <property type="protein sequence ID" value="ANJ68126.1"/>
    <property type="molecule type" value="Genomic_DNA"/>
</dbReference>
<dbReference type="GO" id="GO:0005886">
    <property type="term" value="C:plasma membrane"/>
    <property type="evidence" value="ECO:0007669"/>
    <property type="project" value="InterPro"/>
</dbReference>
<feature type="transmembrane region" description="Helical" evidence="5">
    <location>
        <begin position="12"/>
        <end position="36"/>
    </location>
</feature>
<feature type="domain" description="Translocation and assembly module TamB C-terminal" evidence="6">
    <location>
        <begin position="946"/>
        <end position="1276"/>
    </location>
</feature>
<organism evidence="7 8">
    <name type="scientific">Halothiobacillus diazotrophicus</name>
    <dbReference type="NCBI Taxonomy" id="1860122"/>
    <lineage>
        <taxon>Bacteria</taxon>
        <taxon>Pseudomonadati</taxon>
        <taxon>Pseudomonadota</taxon>
        <taxon>Gammaproteobacteria</taxon>
        <taxon>Chromatiales</taxon>
        <taxon>Halothiobacillaceae</taxon>
        <taxon>Halothiobacillus</taxon>
    </lineage>
</organism>
<keyword evidence="2 5" id="KW-0812">Transmembrane</keyword>
<accession>A0A191ZJP4</accession>
<dbReference type="OrthoDB" id="5555605at2"/>
<protein>
    <recommendedName>
        <fullName evidence="6">Translocation and assembly module TamB C-terminal domain-containing protein</fullName>
    </recommendedName>
</protein>
<proteinExistence type="predicted"/>
<dbReference type="InterPro" id="IPR007452">
    <property type="entry name" value="TamB_C"/>
</dbReference>
<dbReference type="PANTHER" id="PTHR36985:SF1">
    <property type="entry name" value="TRANSLOCATION AND ASSEMBLY MODULE SUBUNIT TAMB"/>
    <property type="match status" value="1"/>
</dbReference>
<keyword evidence="4 5" id="KW-0472">Membrane</keyword>
<sequence length="1277" mass="134287">MRGWRVLGSVFVWSTAVLTWAVGILFATLFTGFVWLTATESGTHWLIAQAGQRIAGLHIDASHGTLWRGLTLSGLRLHQADGLTVDAGQVEVQLDWRQFWHLNLQMHRLTAADVQIHLPSPSGQSPTVAKPLDLNDLPLKLPVGVDVTQLALQRLAVYLPDGNAYRLDDLVARAHAGHEVLSLQVSRLTGVVPGEIRVGLQGDLTVATARPHRVTGRLQGGIDLPQGWLAVSGRLSGKLSDVEAEWSGVWTGFDLPGARFQARTRITPTRLTLARVALDTLGGTVCAQGDLDYADGWRLALSGRAEALDPGLLAPSVPGRLAFDFQTQLTAGIGAIPVKGQIDLTRIRGVLAHLPIQSLTAHLGLADQQLNLALSGDQVSGGTLRLTGRLGLADTHSMTLNVTTRQMDVAPLLASLPIGAHARTDVDLSLQGELGRDPVHDARLDGHLAPLRLDLVLPETSNAPAHSVLLTGDVQGSVQGGRAQITKSKWHWGNARLTARGDLDWVRPDGPMSLKAALSVPDLGRIPLTAFGLPAATGSVQLETDLHGTLGHPTGLVALHARHLGALDWRMGQLDVQARVARGGHTLAESPVDVSLTATGVGRQTAAPGDASMTTSPAETWLDRLSLSIKGRWAKQAIVMAAQSPEGTLALSATGGMSGAGAQSVWQGRLERLDISAPKSRARHARTIDWGQWRLASPAPLTVSTRVQKLGTTCLTQADSRLCLSGSHQAGASTAALTGNLSLSLLAPWLPEGMHLPGRLVLDAQGGQGQDGAMSGHAQLTLPDNVASLPDLDAGRPFAYRQVRLDARLSGDQLAMHYQARVPQLLTLNGDGSVQLTGSQNMNLATRIQMADLGVLAFAVPQATRIAGQAEADISVVGPVAHPRPSGRFQVRGLGFVLPDTGVGYDQGTVDGSIDAQGQLRFTGQLVGQIQDRKTDGQADAASRAMASGALRIQGTGNLAQLPDWHLDARIDGNAVPVLRLPSLLADASPSLTVQANQDGATIGGSVLLPRVTARIEKLPESAVRSSPDLVIVGAKATPKTTGYPVQGDVALKLGDAVSLAGMGFSTGITGQLNLRLRPEKPLAAFGEIDLKNGVYKAYGQNLAIQSGQLIFVGPLTDPGLSVTASRTVDSDVVGLKIGGTLHDPKTTVYSQPSMPESDALSLLLTGRKLNGSSSTDASMLINAITGLGIAQGDDIARDIGQRFGLDSIGLDTTGGLTGTRLTLGKRIGDNLLVRYAIGVTTGVGEVITEYKLNRLFAIEVTASPTATGGDLIYRIH</sequence>
<name>A0A191ZJP4_9GAMM</name>
<evidence type="ECO:0000256" key="3">
    <source>
        <dbReference type="ARBA" id="ARBA00022989"/>
    </source>
</evidence>
<keyword evidence="3 5" id="KW-1133">Transmembrane helix</keyword>
<comment type="subcellular location">
    <subcellularLocation>
        <location evidence="1">Membrane</location>
        <topology evidence="1">Single-pass membrane protein</topology>
    </subcellularLocation>
</comment>
<evidence type="ECO:0000256" key="2">
    <source>
        <dbReference type="ARBA" id="ARBA00022692"/>
    </source>
</evidence>
<evidence type="ECO:0000259" key="6">
    <source>
        <dbReference type="Pfam" id="PF04357"/>
    </source>
</evidence>
<dbReference type="GO" id="GO:0009306">
    <property type="term" value="P:protein secretion"/>
    <property type="evidence" value="ECO:0007669"/>
    <property type="project" value="InterPro"/>
</dbReference>
<dbReference type="STRING" id="1860122.A9404_12750"/>
<dbReference type="AlphaFoldDB" id="A0A191ZJP4"/>
<dbReference type="Pfam" id="PF04357">
    <property type="entry name" value="TamB"/>
    <property type="match status" value="1"/>
</dbReference>
<dbReference type="PANTHER" id="PTHR36985">
    <property type="entry name" value="TRANSLOCATION AND ASSEMBLY MODULE SUBUNIT TAMB"/>
    <property type="match status" value="1"/>
</dbReference>